<dbReference type="InterPro" id="IPR036388">
    <property type="entry name" value="WH-like_DNA-bd_sf"/>
</dbReference>
<dbReference type="InterPro" id="IPR050662">
    <property type="entry name" value="Sec-metab_biosynth-thioest"/>
</dbReference>
<proteinExistence type="predicted"/>
<feature type="domain" description="Metallo-beta-lactamase" evidence="1">
    <location>
        <begin position="37"/>
        <end position="211"/>
    </location>
</feature>
<dbReference type="Pfam" id="PF00753">
    <property type="entry name" value="Lactamase_B"/>
    <property type="match status" value="1"/>
</dbReference>
<dbReference type="SUPFAM" id="SSF56281">
    <property type="entry name" value="Metallo-hydrolase/oxidoreductase"/>
    <property type="match status" value="1"/>
</dbReference>
<reference evidence="2 3" key="1">
    <citation type="submission" date="2017-10" db="EMBL/GenBank/DDBJ databases">
        <title>Genome sequence of Caulobacter mirabilis FWC38.</title>
        <authorList>
            <person name="Fiebig A."/>
            <person name="Crosson S."/>
        </authorList>
    </citation>
    <scope>NUCLEOTIDE SEQUENCE [LARGE SCALE GENOMIC DNA]</scope>
    <source>
        <strain evidence="2 3">FWC 38</strain>
    </source>
</reference>
<sequence length="299" mass="32309">MIPFVRDLTFQYGVVDQVSPLIRRVVADNPGPFTYLGTGTYIVGRGASVAVIDPGPDLDDHLQAILRATEGERITHIFVTHNHADHSPLAKPLQALTGAVTYGCPLTSAEDDGGGVKMEADDDRGFVADVTVCEGGLFEGQGWTLEAIPTPGHTSNHICFALKEENALFSGDHIMGWSTTVISPPDGNMAAYFASLDRIKDRGFSTLWPTHGPPVTDPAPFIQAYIDHRRARETQILGALARGPARIKDIVPVLYKDVDSRLYPAAARSMLAHMIQLAGEGRIRADGEPALDSEYRLPG</sequence>
<name>A0A2D2AVD5_9CAUL</name>
<dbReference type="PANTHER" id="PTHR23131:SF0">
    <property type="entry name" value="ENDORIBONUCLEASE LACTB2"/>
    <property type="match status" value="1"/>
</dbReference>
<dbReference type="OrthoDB" id="9784009at2"/>
<dbReference type="GO" id="GO:0016787">
    <property type="term" value="F:hydrolase activity"/>
    <property type="evidence" value="ECO:0007669"/>
    <property type="project" value="UniProtKB-KW"/>
</dbReference>
<keyword evidence="2" id="KW-0378">Hydrolase</keyword>
<evidence type="ECO:0000259" key="1">
    <source>
        <dbReference type="SMART" id="SM00849"/>
    </source>
</evidence>
<gene>
    <name evidence="2" type="ORF">CSW64_05645</name>
</gene>
<keyword evidence="3" id="KW-1185">Reference proteome</keyword>
<dbReference type="AlphaFoldDB" id="A0A2D2AVD5"/>
<dbReference type="Gene3D" id="3.60.15.10">
    <property type="entry name" value="Ribonuclease Z/Hydroxyacylglutathione hydrolase-like"/>
    <property type="match status" value="1"/>
</dbReference>
<evidence type="ECO:0000313" key="2">
    <source>
        <dbReference type="EMBL" id="ATQ41931.1"/>
    </source>
</evidence>
<dbReference type="EMBL" id="CP024201">
    <property type="protein sequence ID" value="ATQ41931.1"/>
    <property type="molecule type" value="Genomic_DNA"/>
</dbReference>
<dbReference type="PANTHER" id="PTHR23131">
    <property type="entry name" value="ENDORIBONUCLEASE LACTB2"/>
    <property type="match status" value="1"/>
</dbReference>
<dbReference type="InterPro" id="IPR001279">
    <property type="entry name" value="Metallo-B-lactamas"/>
</dbReference>
<dbReference type="Gene3D" id="1.10.10.10">
    <property type="entry name" value="Winged helix-like DNA-binding domain superfamily/Winged helix DNA-binding domain"/>
    <property type="match status" value="1"/>
</dbReference>
<dbReference type="CDD" id="cd16278">
    <property type="entry name" value="metallo-hydrolase-like_MBL-fold"/>
    <property type="match status" value="1"/>
</dbReference>
<evidence type="ECO:0000313" key="3">
    <source>
        <dbReference type="Proteomes" id="UP000228945"/>
    </source>
</evidence>
<protein>
    <submittedName>
        <fullName evidence="2">MBL fold metallo-hydrolase</fullName>
    </submittedName>
</protein>
<dbReference type="Proteomes" id="UP000228945">
    <property type="component" value="Chromosome"/>
</dbReference>
<dbReference type="RefSeq" id="WP_099621187.1">
    <property type="nucleotide sequence ID" value="NZ_CP024201.1"/>
</dbReference>
<accession>A0A2D2AVD5</accession>
<dbReference type="InterPro" id="IPR036866">
    <property type="entry name" value="RibonucZ/Hydroxyglut_hydro"/>
</dbReference>
<dbReference type="Pfam" id="PF17778">
    <property type="entry name" value="WHD_BLACT"/>
    <property type="match status" value="1"/>
</dbReference>
<dbReference type="SMART" id="SM00849">
    <property type="entry name" value="Lactamase_B"/>
    <property type="match status" value="1"/>
</dbReference>
<organism evidence="2 3">
    <name type="scientific">Caulobacter mirabilis</name>
    <dbReference type="NCBI Taxonomy" id="69666"/>
    <lineage>
        <taxon>Bacteria</taxon>
        <taxon>Pseudomonadati</taxon>
        <taxon>Pseudomonadota</taxon>
        <taxon>Alphaproteobacteria</taxon>
        <taxon>Caulobacterales</taxon>
        <taxon>Caulobacteraceae</taxon>
        <taxon>Caulobacter</taxon>
    </lineage>
</organism>
<dbReference type="InterPro" id="IPR041516">
    <property type="entry name" value="LACTB2_WH"/>
</dbReference>
<dbReference type="KEGG" id="cmb:CSW64_05645"/>